<keyword evidence="10 12" id="KW-0819">tRNA processing</keyword>
<dbReference type="Proteomes" id="UP000077315">
    <property type="component" value="Unassembled WGS sequence"/>
</dbReference>
<evidence type="ECO:0000313" key="14">
    <source>
        <dbReference type="Proteomes" id="UP000077315"/>
    </source>
</evidence>
<evidence type="ECO:0000256" key="9">
    <source>
        <dbReference type="ARBA" id="ARBA00022691"/>
    </source>
</evidence>
<evidence type="ECO:0000256" key="10">
    <source>
        <dbReference type="ARBA" id="ARBA00022694"/>
    </source>
</evidence>
<evidence type="ECO:0000256" key="6">
    <source>
        <dbReference type="ARBA" id="ARBA00022490"/>
    </source>
</evidence>
<keyword evidence="14" id="KW-1185">Reference proteome</keyword>
<dbReference type="EC" id="2.1.1.211" evidence="4 12"/>
<evidence type="ECO:0000256" key="12">
    <source>
        <dbReference type="RuleBase" id="RU368004"/>
    </source>
</evidence>
<keyword evidence="7 12" id="KW-0489">Methyltransferase</keyword>
<dbReference type="VEuPathDB" id="FungiDB:PHYBLDRAFT_60199"/>
<protein>
    <recommendedName>
        <fullName evidence="5 12">tRNA (uracil-O(2)-)-methyltransferase</fullName>
        <ecNumber evidence="4 12">2.1.1.211</ecNumber>
    </recommendedName>
</protein>
<dbReference type="FunCoup" id="A0A167LEV8">
    <property type="interactions" value="35"/>
</dbReference>
<dbReference type="InParanoid" id="A0A167LEV8"/>
<keyword evidence="8 12" id="KW-0808">Transferase</keyword>
<dbReference type="Gene3D" id="3.40.50.150">
    <property type="entry name" value="Vaccinia Virus protein VP39"/>
    <property type="match status" value="1"/>
</dbReference>
<dbReference type="RefSeq" id="XP_018288338.1">
    <property type="nucleotide sequence ID" value="XM_018440610.1"/>
</dbReference>
<dbReference type="STRING" id="763407.A0A167LEV8"/>
<proteinExistence type="inferred from homology"/>
<evidence type="ECO:0000256" key="8">
    <source>
        <dbReference type="ARBA" id="ARBA00022679"/>
    </source>
</evidence>
<evidence type="ECO:0000256" key="2">
    <source>
        <dbReference type="ARBA" id="ARBA00004496"/>
    </source>
</evidence>
<dbReference type="InterPro" id="IPR011671">
    <property type="entry name" value="tRNA_uracil_MeTrfase"/>
</dbReference>
<dbReference type="PANTHER" id="PTHR21210">
    <property type="entry name" value="TRNA (URACIL-O(2)-)-METHYLTRANSFERASE-RELATED"/>
    <property type="match status" value="1"/>
</dbReference>
<dbReference type="GO" id="GO:0030488">
    <property type="term" value="P:tRNA methylation"/>
    <property type="evidence" value="ECO:0007669"/>
    <property type="project" value="UniProtKB-UniRule"/>
</dbReference>
<keyword evidence="9 12" id="KW-0949">S-adenosyl-L-methionine</keyword>
<dbReference type="EMBL" id="KV440989">
    <property type="protein sequence ID" value="OAD70298.1"/>
    <property type="molecule type" value="Genomic_DNA"/>
</dbReference>
<organism evidence="13 14">
    <name type="scientific">Phycomyces blakesleeanus (strain ATCC 8743b / DSM 1359 / FGSC 10004 / NBRC 33097 / NRRL 1555)</name>
    <dbReference type="NCBI Taxonomy" id="763407"/>
    <lineage>
        <taxon>Eukaryota</taxon>
        <taxon>Fungi</taxon>
        <taxon>Fungi incertae sedis</taxon>
        <taxon>Mucoromycota</taxon>
        <taxon>Mucoromycotina</taxon>
        <taxon>Mucoromycetes</taxon>
        <taxon>Mucorales</taxon>
        <taxon>Phycomycetaceae</taxon>
        <taxon>Phycomyces</taxon>
    </lineage>
</organism>
<dbReference type="SUPFAM" id="SSF53335">
    <property type="entry name" value="S-adenosyl-L-methionine-dependent methyltransferases"/>
    <property type="match status" value="1"/>
</dbReference>
<comment type="similarity">
    <text evidence="3 12">Belongs to the TRM44 family.</text>
</comment>
<dbReference type="PANTHER" id="PTHR21210:SF0">
    <property type="entry name" value="TRNA (URACIL-O(2)-)-METHYLTRANSFERASE-RELATED"/>
    <property type="match status" value="1"/>
</dbReference>
<comment type="subcellular location">
    <subcellularLocation>
        <location evidence="2 12">Cytoplasm</location>
    </subcellularLocation>
</comment>
<dbReference type="OrthoDB" id="10047021at2759"/>
<comment type="function">
    <text evidence="12">Adenosyl-L-methionine (AdoMet)-dependent tRNA (uracil-O(2)-)-methyltransferase.</text>
</comment>
<evidence type="ECO:0000256" key="11">
    <source>
        <dbReference type="ARBA" id="ARBA00047957"/>
    </source>
</evidence>
<name>A0A167LEV8_PHYB8</name>
<evidence type="ECO:0000256" key="3">
    <source>
        <dbReference type="ARBA" id="ARBA00009056"/>
    </source>
</evidence>
<dbReference type="Pfam" id="PF07757">
    <property type="entry name" value="AdoMet_MTase"/>
    <property type="match status" value="1"/>
</dbReference>
<comment type="catalytic activity">
    <reaction evidence="11 12">
        <text>uridine(44) in tRNA(Ser) + S-adenosyl-L-methionine = 2'-O-methyluridine(44) in tRNA(Ser) + S-adenosyl-L-homocysteine + H(+)</text>
        <dbReference type="Rhea" id="RHEA:43100"/>
        <dbReference type="Rhea" id="RHEA-COMP:10339"/>
        <dbReference type="Rhea" id="RHEA-COMP:10340"/>
        <dbReference type="ChEBI" id="CHEBI:15378"/>
        <dbReference type="ChEBI" id="CHEBI:57856"/>
        <dbReference type="ChEBI" id="CHEBI:59789"/>
        <dbReference type="ChEBI" id="CHEBI:65315"/>
        <dbReference type="ChEBI" id="CHEBI:74478"/>
        <dbReference type="EC" id="2.1.1.211"/>
    </reaction>
</comment>
<dbReference type="GO" id="GO:0005737">
    <property type="term" value="C:cytoplasm"/>
    <property type="evidence" value="ECO:0007669"/>
    <property type="project" value="UniProtKB-SubCell"/>
</dbReference>
<reference evidence="14" key="1">
    <citation type="submission" date="2015-06" db="EMBL/GenBank/DDBJ databases">
        <title>Expansion of signal transduction pathways in fungi by whole-genome duplication.</title>
        <authorList>
            <consortium name="DOE Joint Genome Institute"/>
            <person name="Corrochano L.M."/>
            <person name="Kuo A."/>
            <person name="Marcet-Houben M."/>
            <person name="Polaino S."/>
            <person name="Salamov A."/>
            <person name="Villalobos J.M."/>
            <person name="Alvarez M.I."/>
            <person name="Avalos J."/>
            <person name="Benito E.P."/>
            <person name="Benoit I."/>
            <person name="Burger G."/>
            <person name="Camino L.P."/>
            <person name="Canovas D."/>
            <person name="Cerda-Olmedo E."/>
            <person name="Cheng J.-F."/>
            <person name="Dominguez A."/>
            <person name="Elias M."/>
            <person name="Eslava A.P."/>
            <person name="Glaser F."/>
            <person name="Grimwood J."/>
            <person name="Gutierrez G."/>
            <person name="Heitman J."/>
            <person name="Henrissat B."/>
            <person name="Iturriaga E.A."/>
            <person name="Lang B.F."/>
            <person name="Lavin J.L."/>
            <person name="Lee S."/>
            <person name="Li W."/>
            <person name="Lindquist E."/>
            <person name="Lopez-Garcia S."/>
            <person name="Luque E.M."/>
            <person name="Marcos A.T."/>
            <person name="Martin J."/>
            <person name="McCluskey K."/>
            <person name="Medina H.R."/>
            <person name="Miralles-Duran A."/>
            <person name="Miyazaki A."/>
            <person name="Munoz-Torres E."/>
            <person name="Oguiza J.A."/>
            <person name="Ohm R."/>
            <person name="Olmedo M."/>
            <person name="Orejas M."/>
            <person name="Ortiz-Castellanos L."/>
            <person name="Pisabarro A.G."/>
            <person name="Rodriguez-Romero J."/>
            <person name="Ruiz-Herrera J."/>
            <person name="Ruiz-Vazquez R."/>
            <person name="Sanz C."/>
            <person name="Schackwitz W."/>
            <person name="Schmutz J."/>
            <person name="Shahriari M."/>
            <person name="Shelest E."/>
            <person name="Silva-Franco F."/>
            <person name="Soanes D."/>
            <person name="Syed K."/>
            <person name="Tagua V.G."/>
            <person name="Talbot N.J."/>
            <person name="Thon M."/>
            <person name="De vries R.P."/>
            <person name="Wiebenga A."/>
            <person name="Yadav J.S."/>
            <person name="Braun E.L."/>
            <person name="Baker S."/>
            <person name="Garre V."/>
            <person name="Horwitz B."/>
            <person name="Torres-Martinez S."/>
            <person name="Idnurm A."/>
            <person name="Herrera-Estrella A."/>
            <person name="Gabaldon T."/>
            <person name="Grigoriev I.V."/>
        </authorList>
    </citation>
    <scope>NUCLEOTIDE SEQUENCE [LARGE SCALE GENOMIC DNA]</scope>
    <source>
        <strain evidence="14">NRRL 1555(-)</strain>
    </source>
</reference>
<evidence type="ECO:0000256" key="5">
    <source>
        <dbReference type="ARBA" id="ARBA00017788"/>
    </source>
</evidence>
<comment type="function">
    <text evidence="1">Probable adenosyl-L-methionine (AdoMet)-dependent tRNA (uracil-O(2)-)-methyltransferase.</text>
</comment>
<sequence>MAAVMKEKIINNPVVDPQDLFKQFSPTLLFDSPRVAVPFSPTENWYTVAEQTVPADRNAFWHTIKKWTEEPNYAIPPVERAEINQPSNDNNEQTHHINILGQPFETIQRTLIPKRKSKDAPFAEKIQYYEQDNEECYVARVVYQPATINPRTLDVDQFKACLPFYYPKVRAYSFVYTCHPLSAEYEDLADQAEGTLRLEIVPCVEPDVAITEAKMQYALKTLLHKLFKWCIQSRLGYKKHAHHDVLVPKEEYLAMYQHMKSTYASSLVSNWTEKTDPKKFVFEDIAIASYLLCLWKVDEARLARKPTFVDLGCGNGLLTHLLVSEGYKGYGVDMAERKIWSSLCQGNSDVLRAKTLIPTQECYPEADWLLGNHADELVPWIPVIAAKSGAQCNFLVIPCCFYGLDGTRALSLGKMAEEEGGKYKAYCKYIKTLASRCGFECEEDDLRIPSTRNVAIVGRHRRTLVTLSELEAITASAQAVFVPRKSDREKEELRRELKRTKIES</sequence>
<dbReference type="GeneID" id="29001516"/>
<dbReference type="GO" id="GO:0141101">
    <property type="term" value="F:tRNA(Ser) (uridine(44)-2'-O-)-methyltransferase activity"/>
    <property type="evidence" value="ECO:0007669"/>
    <property type="project" value="UniProtKB-EC"/>
</dbReference>
<dbReference type="AlphaFoldDB" id="A0A167LEV8"/>
<evidence type="ECO:0000256" key="7">
    <source>
        <dbReference type="ARBA" id="ARBA00022603"/>
    </source>
</evidence>
<evidence type="ECO:0000256" key="1">
    <source>
        <dbReference type="ARBA" id="ARBA00002778"/>
    </source>
</evidence>
<keyword evidence="6 12" id="KW-0963">Cytoplasm</keyword>
<dbReference type="InterPro" id="IPR029063">
    <property type="entry name" value="SAM-dependent_MTases_sf"/>
</dbReference>
<gene>
    <name evidence="13" type="ORF">PHYBLDRAFT_60199</name>
</gene>
<accession>A0A167LEV8</accession>
<evidence type="ECO:0000313" key="13">
    <source>
        <dbReference type="EMBL" id="OAD70298.1"/>
    </source>
</evidence>
<evidence type="ECO:0000256" key="4">
    <source>
        <dbReference type="ARBA" id="ARBA00012795"/>
    </source>
</evidence>